<evidence type="ECO:0000256" key="2">
    <source>
        <dbReference type="ARBA" id="ARBA00022737"/>
    </source>
</evidence>
<dbReference type="Pfam" id="PF03471">
    <property type="entry name" value="CorC_HlyC"/>
    <property type="match status" value="1"/>
</dbReference>
<dbReference type="FunFam" id="3.10.580.10:FF:000002">
    <property type="entry name" value="Magnesium/cobalt efflux protein CorC"/>
    <property type="match status" value="1"/>
</dbReference>
<organism evidence="7 8">
    <name type="scientific">Novispirillum itersonii</name>
    <name type="common">Aquaspirillum itersonii</name>
    <dbReference type="NCBI Taxonomy" id="189"/>
    <lineage>
        <taxon>Bacteria</taxon>
        <taxon>Pseudomonadati</taxon>
        <taxon>Pseudomonadota</taxon>
        <taxon>Alphaproteobacteria</taxon>
        <taxon>Rhodospirillales</taxon>
        <taxon>Novispirillaceae</taxon>
        <taxon>Novispirillum</taxon>
    </lineage>
</organism>
<accession>A0A7W9ZFS6</accession>
<dbReference type="PANTHER" id="PTHR22777:SF27">
    <property type="entry name" value="MAGNESIUM AND COBALT EFFLUX PROTEIN CORC"/>
    <property type="match status" value="1"/>
</dbReference>
<keyword evidence="3 4" id="KW-0129">CBS domain</keyword>
<dbReference type="InterPro" id="IPR016169">
    <property type="entry name" value="FAD-bd_PCMH_sub2"/>
</dbReference>
<dbReference type="Gene3D" id="3.30.465.10">
    <property type="match status" value="1"/>
</dbReference>
<feature type="region of interest" description="Disordered" evidence="5">
    <location>
        <begin position="1"/>
        <end position="21"/>
    </location>
</feature>
<proteinExistence type="inferred from homology"/>
<dbReference type="Proteomes" id="UP000544872">
    <property type="component" value="Unassembled WGS sequence"/>
</dbReference>
<evidence type="ECO:0000313" key="7">
    <source>
        <dbReference type="EMBL" id="MBB6209229.1"/>
    </source>
</evidence>
<keyword evidence="2" id="KW-0677">Repeat</keyword>
<dbReference type="InterPro" id="IPR005170">
    <property type="entry name" value="Transptr-assoc_dom"/>
</dbReference>
<feature type="domain" description="CBS" evidence="6">
    <location>
        <begin position="143"/>
        <end position="200"/>
    </location>
</feature>
<feature type="domain" description="CBS" evidence="6">
    <location>
        <begin position="79"/>
        <end position="140"/>
    </location>
</feature>
<dbReference type="CDD" id="cd04590">
    <property type="entry name" value="CBS_pair_CorC_HlyC_assoc"/>
    <property type="match status" value="1"/>
</dbReference>
<gene>
    <name evidence="7" type="ORF">FHS48_000610</name>
</gene>
<sequence length="301" mass="33305">MNDDSSSRKPRDSGADDSGSLMSLLKRLIPGSRRGGDDAVREALEELIEDDDAEAIDSHERLLLGNILRLRDTTAYDIMIPRADIFAIDVSTPLADVAEQVGRTGHSRVPVFRETLDDVVGMILIKDLLPVIARGQTMDLRHLMRKVMFVSPAIRVLDLLVEMRLKRTHMALVVDEYGGIDGLVTIEDLVEQIVGEIEDEHDDDSEPEMLLTGDGTLTADARVALEDFEDRFGTVFSDEDKEDTDTLGGLVFRLAGRVPLRGELISHASGLEFEVVDADPRHIRRLRVRNLPQTTAAVEGA</sequence>
<dbReference type="SUPFAM" id="SSF54631">
    <property type="entry name" value="CBS-domain pair"/>
    <property type="match status" value="1"/>
</dbReference>
<dbReference type="RefSeq" id="WP_260402296.1">
    <property type="nucleotide sequence ID" value="NZ_JACIIX010000001.1"/>
</dbReference>
<evidence type="ECO:0000259" key="6">
    <source>
        <dbReference type="PROSITE" id="PS51371"/>
    </source>
</evidence>
<evidence type="ECO:0000313" key="8">
    <source>
        <dbReference type="Proteomes" id="UP000544872"/>
    </source>
</evidence>
<evidence type="ECO:0000256" key="1">
    <source>
        <dbReference type="ARBA" id="ARBA00006446"/>
    </source>
</evidence>
<dbReference type="InterPro" id="IPR000644">
    <property type="entry name" value="CBS_dom"/>
</dbReference>
<dbReference type="InterPro" id="IPR036318">
    <property type="entry name" value="FAD-bd_PCMH-like_sf"/>
</dbReference>
<feature type="compositionally biased region" description="Basic and acidic residues" evidence="5">
    <location>
        <begin position="1"/>
        <end position="14"/>
    </location>
</feature>
<evidence type="ECO:0000256" key="3">
    <source>
        <dbReference type="ARBA" id="ARBA00023122"/>
    </source>
</evidence>
<reference evidence="7 8" key="1">
    <citation type="submission" date="2020-08" db="EMBL/GenBank/DDBJ databases">
        <title>Genomic Encyclopedia of Type Strains, Phase IV (KMG-IV): sequencing the most valuable type-strain genomes for metagenomic binning, comparative biology and taxonomic classification.</title>
        <authorList>
            <person name="Goeker M."/>
        </authorList>
    </citation>
    <scope>NUCLEOTIDE SEQUENCE [LARGE SCALE GENOMIC DNA]</scope>
    <source>
        <strain evidence="7 8">DSM 11590</strain>
    </source>
</reference>
<protein>
    <submittedName>
        <fullName evidence="7">CBS domain containing-hemolysin-like protein</fullName>
    </submittedName>
</protein>
<dbReference type="PANTHER" id="PTHR22777">
    <property type="entry name" value="HEMOLYSIN-RELATED"/>
    <property type="match status" value="1"/>
</dbReference>
<dbReference type="PROSITE" id="PS51371">
    <property type="entry name" value="CBS"/>
    <property type="match status" value="2"/>
</dbReference>
<dbReference type="Gene3D" id="3.10.580.10">
    <property type="entry name" value="CBS-domain"/>
    <property type="match status" value="1"/>
</dbReference>
<dbReference type="InterPro" id="IPR044751">
    <property type="entry name" value="Ion_transp-like_CBS"/>
</dbReference>
<evidence type="ECO:0000256" key="4">
    <source>
        <dbReference type="PROSITE-ProRule" id="PRU00703"/>
    </source>
</evidence>
<comment type="caution">
    <text evidence="7">The sequence shown here is derived from an EMBL/GenBank/DDBJ whole genome shotgun (WGS) entry which is preliminary data.</text>
</comment>
<dbReference type="EMBL" id="JACIIX010000001">
    <property type="protein sequence ID" value="MBB6209229.1"/>
    <property type="molecule type" value="Genomic_DNA"/>
</dbReference>
<dbReference type="GO" id="GO:0005886">
    <property type="term" value="C:plasma membrane"/>
    <property type="evidence" value="ECO:0007669"/>
    <property type="project" value="TreeGrafter"/>
</dbReference>
<dbReference type="Pfam" id="PF00571">
    <property type="entry name" value="CBS"/>
    <property type="match status" value="2"/>
</dbReference>
<name>A0A7W9ZFS6_NOVIT</name>
<evidence type="ECO:0000256" key="5">
    <source>
        <dbReference type="SAM" id="MobiDB-lite"/>
    </source>
</evidence>
<dbReference type="SUPFAM" id="SSF56176">
    <property type="entry name" value="FAD-binding/transporter-associated domain-like"/>
    <property type="match status" value="1"/>
</dbReference>
<comment type="similarity">
    <text evidence="1">Belongs to the UPF0053 family. Hemolysin C subfamily.</text>
</comment>
<keyword evidence="8" id="KW-1185">Reference proteome</keyword>
<dbReference type="InterPro" id="IPR046342">
    <property type="entry name" value="CBS_dom_sf"/>
</dbReference>
<dbReference type="AlphaFoldDB" id="A0A7W9ZFS6"/>
<dbReference type="GO" id="GO:0050660">
    <property type="term" value="F:flavin adenine dinucleotide binding"/>
    <property type="evidence" value="ECO:0007669"/>
    <property type="project" value="InterPro"/>
</dbReference>
<dbReference type="SMART" id="SM01091">
    <property type="entry name" value="CorC_HlyC"/>
    <property type="match status" value="1"/>
</dbReference>